<dbReference type="KEGG" id="lem:LEN_3524"/>
<evidence type="ECO:0000256" key="1">
    <source>
        <dbReference type="SAM" id="Coils"/>
    </source>
</evidence>
<feature type="coiled-coil region" evidence="1">
    <location>
        <begin position="185"/>
        <end position="219"/>
    </location>
</feature>
<dbReference type="AlphaFoldDB" id="A0AAU9B3P3"/>
<feature type="domain" description="DUF4349" evidence="4">
    <location>
        <begin position="68"/>
        <end position="273"/>
    </location>
</feature>
<keyword evidence="1" id="KW-0175">Coiled coil</keyword>
<evidence type="ECO:0000313" key="5">
    <source>
        <dbReference type="EMBL" id="BAV99011.1"/>
    </source>
</evidence>
<dbReference type="EMBL" id="AP014940">
    <property type="protein sequence ID" value="BAV99011.1"/>
    <property type="molecule type" value="Genomic_DNA"/>
</dbReference>
<keyword evidence="3" id="KW-0732">Signal</keyword>
<organism evidence="5 6">
    <name type="scientific">Lysobacter enzymogenes</name>
    <dbReference type="NCBI Taxonomy" id="69"/>
    <lineage>
        <taxon>Bacteria</taxon>
        <taxon>Pseudomonadati</taxon>
        <taxon>Pseudomonadota</taxon>
        <taxon>Gammaproteobacteria</taxon>
        <taxon>Lysobacterales</taxon>
        <taxon>Lysobacteraceae</taxon>
        <taxon>Lysobacter</taxon>
    </lineage>
</organism>
<evidence type="ECO:0000313" key="6">
    <source>
        <dbReference type="Proteomes" id="UP000218824"/>
    </source>
</evidence>
<proteinExistence type="predicted"/>
<keyword evidence="2" id="KW-0812">Transmembrane</keyword>
<gene>
    <name evidence="5" type="ORF">LEN_3524</name>
</gene>
<dbReference type="Proteomes" id="UP000218824">
    <property type="component" value="Chromosome"/>
</dbReference>
<keyword evidence="2" id="KW-1133">Transmembrane helix</keyword>
<dbReference type="Pfam" id="PF14257">
    <property type="entry name" value="DUF4349"/>
    <property type="match status" value="1"/>
</dbReference>
<feature type="signal peptide" evidence="3">
    <location>
        <begin position="1"/>
        <end position="37"/>
    </location>
</feature>
<evidence type="ECO:0000256" key="2">
    <source>
        <dbReference type="SAM" id="Phobius"/>
    </source>
</evidence>
<sequence>MEKANMRMPARKSGAMLRWLLLAALAAAALGCSSKHAPEAAASAADEAAAPGASGGGSAKADLGVLLAYEHRVRVRLSGEQIAGRTKAVQDACTAAKFGACVVLGMNQSGGDAPSASLQVRIVPQGVEPLIALAGQGDQIAERGIQAEDLAVAVRDNTMRQDRLRREHARLLEFQERRDLKMADVLTLSERIAEIESQLQAAEQEAAQQQRRISTQLITFEFATTAAQESSSEIGQALKEFGGIVAAVVAFLIRAFAVLLPLGLVGGFCLWVVLKLWRARRRRKAAG</sequence>
<evidence type="ECO:0000256" key="3">
    <source>
        <dbReference type="SAM" id="SignalP"/>
    </source>
</evidence>
<feature type="chain" id="PRO_5043851897" description="DUF4349 domain-containing protein" evidence="3">
    <location>
        <begin position="38"/>
        <end position="287"/>
    </location>
</feature>
<reference evidence="5 6" key="1">
    <citation type="journal article" date="2017" name="DNA Res.">
        <title>Complete genome sequence and expression profile of the commercial lytic enzyme producer Lysobacter enzymogenes M497-1.</title>
        <authorList>
            <person name="Takami H."/>
            <person name="Toyoda A."/>
            <person name="Uchiyama I."/>
            <person name="Itoh T."/>
            <person name="Takaki Y."/>
            <person name="Arai W."/>
            <person name="Nishi S."/>
            <person name="Kawai M."/>
            <person name="Shinya K."/>
            <person name="Ikeda H."/>
        </authorList>
    </citation>
    <scope>NUCLEOTIDE SEQUENCE [LARGE SCALE GENOMIC DNA]</scope>
    <source>
        <strain evidence="5 6">M497-1</strain>
    </source>
</reference>
<evidence type="ECO:0000259" key="4">
    <source>
        <dbReference type="Pfam" id="PF14257"/>
    </source>
</evidence>
<dbReference type="InterPro" id="IPR025645">
    <property type="entry name" value="DUF4349"/>
</dbReference>
<feature type="transmembrane region" description="Helical" evidence="2">
    <location>
        <begin position="241"/>
        <end position="274"/>
    </location>
</feature>
<dbReference type="PROSITE" id="PS51257">
    <property type="entry name" value="PROKAR_LIPOPROTEIN"/>
    <property type="match status" value="1"/>
</dbReference>
<accession>A0AAU9B3P3</accession>
<keyword evidence="2" id="KW-0472">Membrane</keyword>
<dbReference type="GeneID" id="83065333"/>
<dbReference type="RefSeq" id="WP_096379339.1">
    <property type="nucleotide sequence ID" value="NZ_AP014940.1"/>
</dbReference>
<protein>
    <recommendedName>
        <fullName evidence="4">DUF4349 domain-containing protein</fullName>
    </recommendedName>
</protein>
<name>A0AAU9B3P3_LYSEN</name>